<dbReference type="GO" id="GO:0003700">
    <property type="term" value="F:DNA-binding transcription factor activity"/>
    <property type="evidence" value="ECO:0007669"/>
    <property type="project" value="TreeGrafter"/>
</dbReference>
<dbReference type="SUPFAM" id="SSF55781">
    <property type="entry name" value="GAF domain-like"/>
    <property type="match status" value="1"/>
</dbReference>
<dbReference type="InterPro" id="IPR029016">
    <property type="entry name" value="GAF-like_dom_sf"/>
</dbReference>
<evidence type="ECO:0000313" key="7">
    <source>
        <dbReference type="Proteomes" id="UP000193083"/>
    </source>
</evidence>
<dbReference type="InterPro" id="IPR050707">
    <property type="entry name" value="HTH_MetabolicPath_Reg"/>
</dbReference>
<evidence type="ECO:0000256" key="1">
    <source>
        <dbReference type="ARBA" id="ARBA00023015"/>
    </source>
</evidence>
<evidence type="ECO:0000259" key="4">
    <source>
        <dbReference type="PROSITE" id="PS51077"/>
    </source>
</evidence>
<keyword evidence="2" id="KW-0238">DNA-binding</keyword>
<proteinExistence type="predicted"/>
<keyword evidence="1" id="KW-0805">Transcription regulation</keyword>
<evidence type="ECO:0000313" key="6">
    <source>
        <dbReference type="EMBL" id="SMH52622.1"/>
    </source>
</evidence>
<gene>
    <name evidence="6" type="ORF">SAMN02982922_4706</name>
</gene>
<dbReference type="FunFam" id="1.10.10.10:FF:000056">
    <property type="entry name" value="IclR family transcriptional regulator"/>
    <property type="match status" value="1"/>
</dbReference>
<sequence length="264" mass="28825">MKDGTNGETSRGGSIQAVEFALEILEYVARGQTSVGVSEMARAFDTTKSRIHRHLQTLVSAGYLIRNEETERYSISARLMALGQAVSESFELATAARDVARELRDQTGHAVAISQPEGDGMRILLVMPSRSNIEIFVKPGSLLAYNSSSQGKISLAFGDELVFARVLSEPLEMRTPYTITDPEQLRREVEAIRKRRWAVGPNESMIGLNALAAPIFDALGGYVGAIAMTDSVQYIPETPTTDQVRHLLAAAAKISANLGFRPRK</sequence>
<evidence type="ECO:0000256" key="3">
    <source>
        <dbReference type="ARBA" id="ARBA00023163"/>
    </source>
</evidence>
<dbReference type="InterPro" id="IPR011991">
    <property type="entry name" value="ArsR-like_HTH"/>
</dbReference>
<dbReference type="Gene3D" id="1.10.10.10">
    <property type="entry name" value="Winged helix-like DNA-binding domain superfamily/Winged helix DNA-binding domain"/>
    <property type="match status" value="1"/>
</dbReference>
<dbReference type="GO" id="GO:0045892">
    <property type="term" value="P:negative regulation of DNA-templated transcription"/>
    <property type="evidence" value="ECO:0007669"/>
    <property type="project" value="TreeGrafter"/>
</dbReference>
<dbReference type="PANTHER" id="PTHR30136:SF24">
    <property type="entry name" value="HTH-TYPE TRANSCRIPTIONAL REPRESSOR ALLR"/>
    <property type="match status" value="1"/>
</dbReference>
<dbReference type="RefSeq" id="WP_176247601.1">
    <property type="nucleotide sequence ID" value="NZ_FXBL01000004.1"/>
</dbReference>
<protein>
    <submittedName>
        <fullName evidence="6">Transcriptional regulator, IclR family</fullName>
    </submittedName>
</protein>
<dbReference type="PROSITE" id="PS51078">
    <property type="entry name" value="ICLR_ED"/>
    <property type="match status" value="1"/>
</dbReference>
<keyword evidence="3" id="KW-0804">Transcription</keyword>
<dbReference type="Gene3D" id="3.30.450.40">
    <property type="match status" value="1"/>
</dbReference>
<dbReference type="InterPro" id="IPR036388">
    <property type="entry name" value="WH-like_DNA-bd_sf"/>
</dbReference>
<dbReference type="Proteomes" id="UP000193083">
    <property type="component" value="Unassembled WGS sequence"/>
</dbReference>
<dbReference type="InterPro" id="IPR014757">
    <property type="entry name" value="Tscrpt_reg_IclR_C"/>
</dbReference>
<organism evidence="6 7">
    <name type="scientific">Mesorhizobium australicum</name>
    <dbReference type="NCBI Taxonomy" id="536018"/>
    <lineage>
        <taxon>Bacteria</taxon>
        <taxon>Pseudomonadati</taxon>
        <taxon>Pseudomonadota</taxon>
        <taxon>Alphaproteobacteria</taxon>
        <taxon>Hyphomicrobiales</taxon>
        <taxon>Phyllobacteriaceae</taxon>
        <taxon>Mesorhizobium</taxon>
    </lineage>
</organism>
<dbReference type="EMBL" id="FXBL01000004">
    <property type="protein sequence ID" value="SMH52622.1"/>
    <property type="molecule type" value="Genomic_DNA"/>
</dbReference>
<dbReference type="InterPro" id="IPR036390">
    <property type="entry name" value="WH_DNA-bd_sf"/>
</dbReference>
<feature type="domain" description="IclR-ED" evidence="5">
    <location>
        <begin position="78"/>
        <end position="260"/>
    </location>
</feature>
<evidence type="ECO:0000256" key="2">
    <source>
        <dbReference type="ARBA" id="ARBA00023125"/>
    </source>
</evidence>
<evidence type="ECO:0000259" key="5">
    <source>
        <dbReference type="PROSITE" id="PS51078"/>
    </source>
</evidence>
<dbReference type="AlphaFoldDB" id="A0A1X7PND1"/>
<dbReference type="Pfam" id="PF09339">
    <property type="entry name" value="HTH_IclR"/>
    <property type="match status" value="1"/>
</dbReference>
<dbReference type="Pfam" id="PF01614">
    <property type="entry name" value="IclR_C"/>
    <property type="match status" value="1"/>
</dbReference>
<dbReference type="PROSITE" id="PS51077">
    <property type="entry name" value="HTH_ICLR"/>
    <property type="match status" value="1"/>
</dbReference>
<dbReference type="CDD" id="cd00090">
    <property type="entry name" value="HTH_ARSR"/>
    <property type="match status" value="1"/>
</dbReference>
<accession>A0A1X7PND1</accession>
<dbReference type="SMART" id="SM00346">
    <property type="entry name" value="HTH_ICLR"/>
    <property type="match status" value="1"/>
</dbReference>
<feature type="domain" description="HTH iclR-type" evidence="4">
    <location>
        <begin position="15"/>
        <end position="77"/>
    </location>
</feature>
<dbReference type="PANTHER" id="PTHR30136">
    <property type="entry name" value="HELIX-TURN-HELIX TRANSCRIPTIONAL REGULATOR, ICLR FAMILY"/>
    <property type="match status" value="1"/>
</dbReference>
<dbReference type="SUPFAM" id="SSF46785">
    <property type="entry name" value="Winged helix' DNA-binding domain"/>
    <property type="match status" value="1"/>
</dbReference>
<keyword evidence="7" id="KW-1185">Reference proteome</keyword>
<reference evidence="6 7" key="1">
    <citation type="submission" date="2017-04" db="EMBL/GenBank/DDBJ databases">
        <authorList>
            <person name="Afonso C.L."/>
            <person name="Miller P.J."/>
            <person name="Scott M.A."/>
            <person name="Spackman E."/>
            <person name="Goraichik I."/>
            <person name="Dimitrov K.M."/>
            <person name="Suarez D.L."/>
            <person name="Swayne D.E."/>
        </authorList>
    </citation>
    <scope>NUCLEOTIDE SEQUENCE [LARGE SCALE GENOMIC DNA]</scope>
    <source>
        <strain evidence="6 7">B5P</strain>
    </source>
</reference>
<dbReference type="GO" id="GO:0003677">
    <property type="term" value="F:DNA binding"/>
    <property type="evidence" value="ECO:0007669"/>
    <property type="project" value="UniProtKB-KW"/>
</dbReference>
<dbReference type="InterPro" id="IPR005471">
    <property type="entry name" value="Tscrpt_reg_IclR_N"/>
</dbReference>
<name>A0A1X7PND1_9HYPH</name>